<protein>
    <submittedName>
        <fullName evidence="2">Uncharacterized protein</fullName>
    </submittedName>
</protein>
<keyword evidence="1" id="KW-1133">Transmembrane helix</keyword>
<proteinExistence type="predicted"/>
<reference evidence="2 3" key="1">
    <citation type="journal article" date="2019" name="Sci. Rep.">
        <title>Orb-weaving spider Araneus ventricosus genome elucidates the spidroin gene catalogue.</title>
        <authorList>
            <person name="Kono N."/>
            <person name="Nakamura H."/>
            <person name="Ohtoshi R."/>
            <person name="Moran D.A.P."/>
            <person name="Shinohara A."/>
            <person name="Yoshida Y."/>
            <person name="Fujiwara M."/>
            <person name="Mori M."/>
            <person name="Tomita M."/>
            <person name="Arakawa K."/>
        </authorList>
    </citation>
    <scope>NUCLEOTIDE SEQUENCE [LARGE SCALE GENOMIC DNA]</scope>
</reference>
<evidence type="ECO:0000313" key="2">
    <source>
        <dbReference type="EMBL" id="GBO24938.1"/>
    </source>
</evidence>
<evidence type="ECO:0000313" key="3">
    <source>
        <dbReference type="Proteomes" id="UP000499080"/>
    </source>
</evidence>
<dbReference type="AlphaFoldDB" id="A0A4Y2VKJ3"/>
<name>A0A4Y2VKJ3_ARAVE</name>
<accession>A0A4Y2VKJ3</accession>
<evidence type="ECO:0000256" key="1">
    <source>
        <dbReference type="SAM" id="Phobius"/>
    </source>
</evidence>
<gene>
    <name evidence="2" type="ORF">AVEN_73589_1</name>
</gene>
<comment type="caution">
    <text evidence="2">The sequence shown here is derived from an EMBL/GenBank/DDBJ whole genome shotgun (WGS) entry which is preliminary data.</text>
</comment>
<feature type="transmembrane region" description="Helical" evidence="1">
    <location>
        <begin position="15"/>
        <end position="31"/>
    </location>
</feature>
<sequence length="124" mass="14582">MENHFSPNLLQKYKFGGYRIVLFLCILVPFLEDDTYQKLRKAKYWLLKMLVTVMLKLHKKIGRVKAAVNSFLNNPGNYGSKQRTVRSKIISLRQEGLIQTLVYKQKCLPRKLKKRRSCPVPVEQ</sequence>
<dbReference type="Proteomes" id="UP000499080">
    <property type="component" value="Unassembled WGS sequence"/>
</dbReference>
<keyword evidence="3" id="KW-1185">Reference proteome</keyword>
<organism evidence="2 3">
    <name type="scientific">Araneus ventricosus</name>
    <name type="common">Orbweaver spider</name>
    <name type="synonym">Epeira ventricosa</name>
    <dbReference type="NCBI Taxonomy" id="182803"/>
    <lineage>
        <taxon>Eukaryota</taxon>
        <taxon>Metazoa</taxon>
        <taxon>Ecdysozoa</taxon>
        <taxon>Arthropoda</taxon>
        <taxon>Chelicerata</taxon>
        <taxon>Arachnida</taxon>
        <taxon>Araneae</taxon>
        <taxon>Araneomorphae</taxon>
        <taxon>Entelegynae</taxon>
        <taxon>Araneoidea</taxon>
        <taxon>Araneidae</taxon>
        <taxon>Araneus</taxon>
    </lineage>
</organism>
<keyword evidence="1" id="KW-0472">Membrane</keyword>
<dbReference type="EMBL" id="BGPR01047910">
    <property type="protein sequence ID" value="GBO24938.1"/>
    <property type="molecule type" value="Genomic_DNA"/>
</dbReference>
<keyword evidence="1" id="KW-0812">Transmembrane</keyword>